<reference evidence="2 3" key="1">
    <citation type="submission" date="2024-05" db="EMBL/GenBank/DDBJ databases">
        <authorList>
            <person name="Wallberg A."/>
        </authorList>
    </citation>
    <scope>NUCLEOTIDE SEQUENCE [LARGE SCALE GENOMIC DNA]</scope>
</reference>
<name>A0AAV2SC68_MEGNR</name>
<feature type="region of interest" description="Disordered" evidence="1">
    <location>
        <begin position="221"/>
        <end position="261"/>
    </location>
</feature>
<evidence type="ECO:0000313" key="3">
    <source>
        <dbReference type="Proteomes" id="UP001497623"/>
    </source>
</evidence>
<keyword evidence="3" id="KW-1185">Reference proteome</keyword>
<feature type="compositionally biased region" description="Polar residues" evidence="1">
    <location>
        <begin position="249"/>
        <end position="261"/>
    </location>
</feature>
<feature type="region of interest" description="Disordered" evidence="1">
    <location>
        <begin position="1"/>
        <end position="193"/>
    </location>
</feature>
<dbReference type="EMBL" id="CAXKWB010060270">
    <property type="protein sequence ID" value="CAL4182810.1"/>
    <property type="molecule type" value="Genomic_DNA"/>
</dbReference>
<dbReference type="Proteomes" id="UP001497623">
    <property type="component" value="Unassembled WGS sequence"/>
</dbReference>
<feature type="non-terminal residue" evidence="2">
    <location>
        <position position="1"/>
    </location>
</feature>
<protein>
    <submittedName>
        <fullName evidence="2">Uncharacterized protein</fullName>
    </submittedName>
</protein>
<sequence>FKVDGVPWGTNNSSTQNSSSVFGSPPSGGAFGSPNTSNFGGFMNGGNNVFGTPPTSNTGGSFFPQQAPQNTAPTASQPWTANFSGPNPFAGGSTNGSWMNGGSGAFGTPAPNQQHFPQSNTGAFGTPTPNGGSGAFGTPTPNGGSGAFGTPTPNGGSGAFGTPTPNGGSGAFGTPTPNQQNFTQPNPFGTSPDPNFNQFGNGVGGMNGINGTNGNWANFNQQPQPNNNAKMQWANSNGAPANPFMTAPQMPSNGTSYNPFL</sequence>
<feature type="compositionally biased region" description="Polar residues" evidence="1">
    <location>
        <begin position="53"/>
        <end position="85"/>
    </location>
</feature>
<organism evidence="2 3">
    <name type="scientific">Meganyctiphanes norvegica</name>
    <name type="common">Northern krill</name>
    <name type="synonym">Thysanopoda norvegica</name>
    <dbReference type="NCBI Taxonomy" id="48144"/>
    <lineage>
        <taxon>Eukaryota</taxon>
        <taxon>Metazoa</taxon>
        <taxon>Ecdysozoa</taxon>
        <taxon>Arthropoda</taxon>
        <taxon>Crustacea</taxon>
        <taxon>Multicrustacea</taxon>
        <taxon>Malacostraca</taxon>
        <taxon>Eumalacostraca</taxon>
        <taxon>Eucarida</taxon>
        <taxon>Euphausiacea</taxon>
        <taxon>Euphausiidae</taxon>
        <taxon>Meganyctiphanes</taxon>
    </lineage>
</organism>
<accession>A0AAV2SC68</accession>
<evidence type="ECO:0000256" key="1">
    <source>
        <dbReference type="SAM" id="MobiDB-lite"/>
    </source>
</evidence>
<feature type="compositionally biased region" description="Polar residues" evidence="1">
    <location>
        <begin position="175"/>
        <end position="193"/>
    </location>
</feature>
<gene>
    <name evidence="2" type="ORF">MNOR_LOCUS35627</name>
</gene>
<feature type="compositionally biased region" description="Polar residues" evidence="1">
    <location>
        <begin position="229"/>
        <end position="239"/>
    </location>
</feature>
<proteinExistence type="predicted"/>
<comment type="caution">
    <text evidence="2">The sequence shown here is derived from an EMBL/GenBank/DDBJ whole genome shotgun (WGS) entry which is preliminary data.</text>
</comment>
<feature type="compositionally biased region" description="Low complexity" evidence="1">
    <location>
        <begin position="10"/>
        <end position="51"/>
    </location>
</feature>
<evidence type="ECO:0000313" key="2">
    <source>
        <dbReference type="EMBL" id="CAL4182810.1"/>
    </source>
</evidence>
<dbReference type="AlphaFoldDB" id="A0AAV2SC68"/>
<feature type="compositionally biased region" description="Polar residues" evidence="1">
    <location>
        <begin position="110"/>
        <end position="130"/>
    </location>
</feature>